<accession>A0A8H3IV97</accession>
<comment type="caution">
    <text evidence="1">The sequence shown here is derived from an EMBL/GenBank/DDBJ whole genome shotgun (WGS) entry which is preliminary data.</text>
</comment>
<dbReference type="OrthoDB" id="4708870at2759"/>
<evidence type="ECO:0000313" key="2">
    <source>
        <dbReference type="Proteomes" id="UP000664169"/>
    </source>
</evidence>
<dbReference type="EMBL" id="CAJPDQ010000029">
    <property type="protein sequence ID" value="CAF9928104.1"/>
    <property type="molecule type" value="Genomic_DNA"/>
</dbReference>
<protein>
    <recommendedName>
        <fullName evidence="3">Nucleotidyltransferase</fullName>
    </recommendedName>
</protein>
<name>A0A8H3IV97_9LECA</name>
<dbReference type="Proteomes" id="UP000664169">
    <property type="component" value="Unassembled WGS sequence"/>
</dbReference>
<reference evidence="1" key="1">
    <citation type="submission" date="2021-03" db="EMBL/GenBank/DDBJ databases">
        <authorList>
            <person name="Tagirdzhanova G."/>
        </authorList>
    </citation>
    <scope>NUCLEOTIDE SEQUENCE</scope>
</reference>
<organism evidence="1 2">
    <name type="scientific">Gomphillus americanus</name>
    <dbReference type="NCBI Taxonomy" id="1940652"/>
    <lineage>
        <taxon>Eukaryota</taxon>
        <taxon>Fungi</taxon>
        <taxon>Dikarya</taxon>
        <taxon>Ascomycota</taxon>
        <taxon>Pezizomycotina</taxon>
        <taxon>Lecanoromycetes</taxon>
        <taxon>OSLEUM clade</taxon>
        <taxon>Ostropomycetidae</taxon>
        <taxon>Ostropales</taxon>
        <taxon>Graphidaceae</taxon>
        <taxon>Gomphilloideae</taxon>
        <taxon>Gomphillus</taxon>
    </lineage>
</organism>
<evidence type="ECO:0000313" key="1">
    <source>
        <dbReference type="EMBL" id="CAF9928104.1"/>
    </source>
</evidence>
<evidence type="ECO:0008006" key="3">
    <source>
        <dbReference type="Google" id="ProtNLM"/>
    </source>
</evidence>
<dbReference type="AlphaFoldDB" id="A0A8H3IV97"/>
<keyword evidence="2" id="KW-1185">Reference proteome</keyword>
<proteinExistence type="predicted"/>
<sequence>MGGKAFGHHNPPLATPRMSSDLYYSLRDQYVGLLSQLFQYVASPMPGPGKTSHGDIDILVTAFHNESTTKVASFGSETLHNPAKEAIVDLLNPVGILHESETLNLALPHPELPNSYIQLDVHIVPTVRQWHWLLFTHSYGDAFNLICTSLHKLGLAGTDKGLFARDAEIEIHDGKKSRIFLTDDPTSVLTFLHLNPSDWLPAPNSQTYSPKQPFSSSTDLFHAISRMRYFSTNHFSRLRPSDRHRLGKRELYTTFMDTFLPAMLATMSTSESELRTSSTSMPKNPTFSREQVFHEALTYWNKEDEWRRIKMAWEYDRIALLSRRLIREEKKSAMATEDRYFDAWLAWSGFETGDY</sequence>
<gene>
    <name evidence="1" type="ORF">GOMPHAMPRED_004588</name>
</gene>